<reference evidence="1" key="1">
    <citation type="submission" date="2013-07" db="EMBL/GenBank/DDBJ databases">
        <title>Nephila pilipes venom gland.</title>
        <authorList>
            <person name="Huo L.J."/>
        </authorList>
    </citation>
    <scope>NUCLEOTIDE SEQUENCE</scope>
    <source>
        <tissue evidence="1">Venom gland</tissue>
    </source>
</reference>
<organism evidence="1">
    <name type="scientific">Nephila pilipes</name>
    <name type="common">Giant wood spider</name>
    <name type="synonym">Nephila maculata</name>
    <dbReference type="NCBI Taxonomy" id="299642"/>
    <lineage>
        <taxon>Eukaryota</taxon>
        <taxon>Metazoa</taxon>
        <taxon>Ecdysozoa</taxon>
        <taxon>Arthropoda</taxon>
        <taxon>Chelicerata</taxon>
        <taxon>Arachnida</taxon>
        <taxon>Araneae</taxon>
        <taxon>Araneomorphae</taxon>
        <taxon>Entelegynae</taxon>
        <taxon>Araneoidea</taxon>
        <taxon>Nephilidae</taxon>
        <taxon>Nephila</taxon>
    </lineage>
</organism>
<dbReference type="EMBL" id="KF433182">
    <property type="protein sequence ID" value="AII97507.1"/>
    <property type="molecule type" value="mRNA"/>
</dbReference>
<evidence type="ECO:0000313" key="1">
    <source>
        <dbReference type="EMBL" id="AII97507.1"/>
    </source>
</evidence>
<sequence length="24" mass="3019">MQQNHKKWEQQILICNLHSNLKQR</sequence>
<proteinExistence type="evidence at transcript level"/>
<accession>A0A076KYZ1</accession>
<dbReference type="AlphaFoldDB" id="A0A076KYZ1"/>
<protein>
    <submittedName>
        <fullName evidence="1">BLTX101</fullName>
    </submittedName>
</protein>
<name>A0A076KYZ1_NEPPI</name>